<dbReference type="EMBL" id="JABBNT010000002">
    <property type="protein sequence ID" value="NMM43932.1"/>
    <property type="molecule type" value="Genomic_DNA"/>
</dbReference>
<keyword evidence="1" id="KW-0812">Transmembrane</keyword>
<comment type="caution">
    <text evidence="2">The sequence shown here is derived from an EMBL/GenBank/DDBJ whole genome shotgun (WGS) entry which is preliminary data.</text>
</comment>
<protein>
    <recommendedName>
        <fullName evidence="4">Conjugal transfer protein</fullName>
    </recommendedName>
</protein>
<proteinExistence type="predicted"/>
<name>A0A7Y0DYH2_9PROT</name>
<evidence type="ECO:0008006" key="4">
    <source>
        <dbReference type="Google" id="ProtNLM"/>
    </source>
</evidence>
<evidence type="ECO:0000313" key="2">
    <source>
        <dbReference type="EMBL" id="NMM43932.1"/>
    </source>
</evidence>
<dbReference type="AlphaFoldDB" id="A0A7Y0DYH2"/>
<evidence type="ECO:0000313" key="3">
    <source>
        <dbReference type="Proteomes" id="UP000539372"/>
    </source>
</evidence>
<keyword evidence="3" id="KW-1185">Reference proteome</keyword>
<organism evidence="2 3">
    <name type="scientific">Pacificispira spongiicola</name>
    <dbReference type="NCBI Taxonomy" id="2729598"/>
    <lineage>
        <taxon>Bacteria</taxon>
        <taxon>Pseudomonadati</taxon>
        <taxon>Pseudomonadota</taxon>
        <taxon>Alphaproteobacteria</taxon>
        <taxon>Rhodospirillales</taxon>
        <taxon>Rhodospirillaceae</taxon>
        <taxon>Pacificispira</taxon>
    </lineage>
</organism>
<feature type="transmembrane region" description="Helical" evidence="1">
    <location>
        <begin position="37"/>
        <end position="54"/>
    </location>
</feature>
<keyword evidence="1" id="KW-1133">Transmembrane helix</keyword>
<sequence length="96" mass="10555">MQRPMTIFGLPPKLAGIAAGLPVPVFAVASLLGQVMVAYVSWIVLTAIALIWLWKRARADHHFETLALVPNRFWKGQKARALLAGGVPSKRRGRAR</sequence>
<evidence type="ECO:0000256" key="1">
    <source>
        <dbReference type="SAM" id="Phobius"/>
    </source>
</evidence>
<dbReference type="Proteomes" id="UP000539372">
    <property type="component" value="Unassembled WGS sequence"/>
</dbReference>
<gene>
    <name evidence="2" type="ORF">HH303_05560</name>
</gene>
<keyword evidence="1" id="KW-0472">Membrane</keyword>
<accession>A0A7Y0DYH2</accession>
<reference evidence="2 3" key="1">
    <citation type="submission" date="2020-04" db="EMBL/GenBank/DDBJ databases">
        <title>Rhodospirillaceae bacterium KN72 isolated from deep sea.</title>
        <authorList>
            <person name="Zhang D.-C."/>
        </authorList>
    </citation>
    <scope>NUCLEOTIDE SEQUENCE [LARGE SCALE GENOMIC DNA]</scope>
    <source>
        <strain evidence="2 3">KN72</strain>
    </source>
</reference>